<dbReference type="OrthoDB" id="9984456at2"/>
<reference evidence="2" key="1">
    <citation type="submission" date="2016-10" db="EMBL/GenBank/DDBJ databases">
        <authorList>
            <person name="Varghese N."/>
            <person name="Submissions S."/>
        </authorList>
    </citation>
    <scope>NUCLEOTIDE SEQUENCE [LARGE SCALE GENOMIC DNA]</scope>
    <source>
        <strain evidence="2">CGMCC 1.3566</strain>
    </source>
</reference>
<proteinExistence type="predicted"/>
<dbReference type="Proteomes" id="UP000199095">
    <property type="component" value="Unassembled WGS sequence"/>
</dbReference>
<accession>A0A1H9Z866</accession>
<evidence type="ECO:0000313" key="1">
    <source>
        <dbReference type="EMBL" id="SES77058.1"/>
    </source>
</evidence>
<organism evidence="1 2">
    <name type="scientific">Salinibacillus kushneri</name>
    <dbReference type="NCBI Taxonomy" id="237682"/>
    <lineage>
        <taxon>Bacteria</taxon>
        <taxon>Bacillati</taxon>
        <taxon>Bacillota</taxon>
        <taxon>Bacilli</taxon>
        <taxon>Bacillales</taxon>
        <taxon>Bacillaceae</taxon>
        <taxon>Salinibacillus</taxon>
    </lineage>
</organism>
<dbReference type="AlphaFoldDB" id="A0A1H9Z866"/>
<dbReference type="RefSeq" id="WP_093131434.1">
    <property type="nucleotide sequence ID" value="NZ_FOHJ01000001.1"/>
</dbReference>
<keyword evidence="2" id="KW-1185">Reference proteome</keyword>
<dbReference type="EMBL" id="FOHJ01000001">
    <property type="protein sequence ID" value="SES77058.1"/>
    <property type="molecule type" value="Genomic_DNA"/>
</dbReference>
<gene>
    <name evidence="1" type="ORF">SAMN05421676_101407</name>
</gene>
<sequence length="121" mass="14416">MLQTKISREEIKEIARKISTQSQLPKQYFDLGTILLVNVSFHNDPDHFWEYEVFKLDNKGNAYSFESVTVNMRNDEGDWLFSWLLNWERETFDIQSAVSLYTKMNTYLLIKCSSLKEYLTK</sequence>
<protein>
    <submittedName>
        <fullName evidence="1">Uncharacterized protein</fullName>
    </submittedName>
</protein>
<name>A0A1H9Z866_9BACI</name>
<dbReference type="STRING" id="237682.SAMN05421676_101407"/>
<evidence type="ECO:0000313" key="2">
    <source>
        <dbReference type="Proteomes" id="UP000199095"/>
    </source>
</evidence>